<accession>A0ABU4WBT4</accession>
<dbReference type="EMBL" id="JAVIKH010000017">
    <property type="protein sequence ID" value="MDX8337003.1"/>
    <property type="molecule type" value="Genomic_DNA"/>
</dbReference>
<evidence type="ECO:0000259" key="2">
    <source>
        <dbReference type="Pfam" id="PF18075"/>
    </source>
</evidence>
<keyword evidence="1" id="KW-0472">Membrane</keyword>
<evidence type="ECO:0000313" key="3">
    <source>
        <dbReference type="EMBL" id="MDX8337003.1"/>
    </source>
</evidence>
<keyword evidence="1" id="KW-1133">Transmembrane helix</keyword>
<dbReference type="InterPro" id="IPR040690">
    <property type="entry name" value="FtsX_ECD"/>
</dbReference>
<feature type="transmembrane region" description="Helical" evidence="1">
    <location>
        <begin position="231"/>
        <end position="254"/>
    </location>
</feature>
<keyword evidence="1" id="KW-0812">Transmembrane</keyword>
<protein>
    <submittedName>
        <fullName evidence="3">Permease-like cell division protein FtsX</fullName>
    </submittedName>
</protein>
<dbReference type="RefSeq" id="WP_320314354.1">
    <property type="nucleotide sequence ID" value="NZ_JAVIKH010000017.1"/>
</dbReference>
<proteinExistence type="predicted"/>
<feature type="transmembrane region" description="Helical" evidence="1">
    <location>
        <begin position="12"/>
        <end position="33"/>
    </location>
</feature>
<sequence length="265" mass="30813">MESRKGMRTFIALTLSFIIFNIFISLSSNSYFIGKVLKNNYFLTIELQNEGSKDKIQEFERFLLENQNVRGTRFLSKEEAFRNLQKELEIVIPKSENPLPNSIIVYFKEEKNLHAIQELLDVNPMVREIYIDSQFLQSTQRKISAANMSLFICLILSLGMYYPITTILRGTIIRDYMIFSIKAPQNKRNFMIARNKNLIPFFVSSLVGAMVFFNIYIILSESYQKVLSNLILQSFKQIILVEVLATALLLFLAWKSTGKLKRDEV</sequence>
<dbReference type="Pfam" id="PF18075">
    <property type="entry name" value="FtsX_ECD"/>
    <property type="match status" value="1"/>
</dbReference>
<gene>
    <name evidence="3" type="ORF">RFV38_10925</name>
</gene>
<feature type="transmembrane region" description="Helical" evidence="1">
    <location>
        <begin position="198"/>
        <end position="219"/>
    </location>
</feature>
<keyword evidence="4" id="KW-1185">Reference proteome</keyword>
<name>A0ABU4WBT4_9FUSO</name>
<reference evidence="4" key="1">
    <citation type="submission" date="2023-07" db="EMBL/GenBank/DDBJ databases">
        <authorList>
            <person name="Colorado M.A."/>
            <person name="Villamil L.M."/>
            <person name="Melo J.F."/>
            <person name="Rodriguez J.A."/>
            <person name="Ruiz R.Y."/>
        </authorList>
    </citation>
    <scope>NUCLEOTIDE SEQUENCE [LARGE SCALE GENOMIC DNA]</scope>
    <source>
        <strain evidence="4">C33</strain>
    </source>
</reference>
<evidence type="ECO:0000256" key="1">
    <source>
        <dbReference type="SAM" id="Phobius"/>
    </source>
</evidence>
<feature type="transmembrane region" description="Helical" evidence="1">
    <location>
        <begin position="143"/>
        <end position="164"/>
    </location>
</feature>
<evidence type="ECO:0000313" key="4">
    <source>
        <dbReference type="Proteomes" id="UP001279681"/>
    </source>
</evidence>
<dbReference type="Gene3D" id="3.30.70.3040">
    <property type="match status" value="1"/>
</dbReference>
<feature type="domain" description="FtsX extracellular" evidence="2">
    <location>
        <begin position="44"/>
        <end position="129"/>
    </location>
</feature>
<organism evidence="3 4">
    <name type="scientific">Candidatus Cetobacterium colombiensis</name>
    <dbReference type="NCBI Taxonomy" id="3073100"/>
    <lineage>
        <taxon>Bacteria</taxon>
        <taxon>Fusobacteriati</taxon>
        <taxon>Fusobacteriota</taxon>
        <taxon>Fusobacteriia</taxon>
        <taxon>Fusobacteriales</taxon>
        <taxon>Fusobacteriaceae</taxon>
        <taxon>Cetobacterium</taxon>
    </lineage>
</organism>
<dbReference type="Proteomes" id="UP001279681">
    <property type="component" value="Unassembled WGS sequence"/>
</dbReference>
<comment type="caution">
    <text evidence="3">The sequence shown here is derived from an EMBL/GenBank/DDBJ whole genome shotgun (WGS) entry which is preliminary data.</text>
</comment>